<reference evidence="1 2" key="1">
    <citation type="submission" date="2010-04" db="EMBL/GenBank/DDBJ databases">
        <title>The Genome Sequence of Escherichia coli H605.</title>
        <authorList>
            <consortium name="The Broad Institute Genome Sequencing Platform"/>
            <consortium name="The Broad Institute Genome Sequencing Center for Infectious Disease"/>
            <person name="Feldgarden M."/>
            <person name="Gordon D.M."/>
            <person name="Johnson J.R."/>
            <person name="Johnston B.D."/>
            <person name="Young S."/>
            <person name="Zeng Q."/>
            <person name="Koehrsen M."/>
            <person name="Alvarado L."/>
            <person name="Berlin A.M."/>
            <person name="Borenstein D."/>
            <person name="Chapman S.B."/>
            <person name="Chen Z."/>
            <person name="Engels R."/>
            <person name="Freedman E."/>
            <person name="Gellesch M."/>
            <person name="Goldberg J."/>
            <person name="Griggs A."/>
            <person name="Gujja S."/>
            <person name="Heilman E.R."/>
            <person name="Heiman D.I."/>
            <person name="Hepburn T.A."/>
            <person name="Howarth C."/>
            <person name="Jen D."/>
            <person name="Larson L."/>
            <person name="Mehta T."/>
            <person name="Park D."/>
            <person name="Pearson M."/>
            <person name="Richards J."/>
            <person name="Roberts A."/>
            <person name="Saif S."/>
            <person name="Shea T.D."/>
            <person name="Shenoy N."/>
            <person name="Sisk P."/>
            <person name="Stolte C."/>
            <person name="Sykes S.N."/>
            <person name="Walk T."/>
            <person name="White J."/>
            <person name="Yandava C."/>
            <person name="Haas B."/>
            <person name="Henn M.R."/>
            <person name="Nusbaum C."/>
            <person name="Birren B."/>
        </authorList>
    </citation>
    <scope>NUCLEOTIDE SEQUENCE [LARGE SCALE GENOMIC DNA]</scope>
    <source>
        <strain evidence="1 2">H605</strain>
    </source>
</reference>
<dbReference type="Gene3D" id="3.40.50.10150">
    <property type="entry name" value="B12-dependent dehydatase associated subunit"/>
    <property type="match status" value="1"/>
</dbReference>
<organism evidence="1 2">
    <name type="scientific">Escherichia coli H605</name>
    <dbReference type="NCBI Taxonomy" id="656410"/>
    <lineage>
        <taxon>Bacteria</taxon>
        <taxon>Pseudomonadati</taxon>
        <taxon>Pseudomonadota</taxon>
        <taxon>Gammaproteobacteria</taxon>
        <taxon>Enterobacterales</taxon>
        <taxon>Enterobacteriaceae</taxon>
        <taxon>Escherichia</taxon>
    </lineage>
</organism>
<dbReference type="AlphaFoldDB" id="A0AAJ3U0K7"/>
<dbReference type="PIRSF" id="PIRSF011503">
    <property type="entry name" value="DdrB_PduH"/>
    <property type="match status" value="1"/>
</dbReference>
<dbReference type="Proteomes" id="UP000243401">
    <property type="component" value="Unassembled WGS sequence"/>
</dbReference>
<dbReference type="InterPro" id="IPR010254">
    <property type="entry name" value="B12-dep_deHydtase_bsu"/>
</dbReference>
<evidence type="ECO:0000313" key="2">
    <source>
        <dbReference type="Proteomes" id="UP000243401"/>
    </source>
</evidence>
<accession>A0AAJ3U0K7</accession>
<dbReference type="EMBL" id="ADJX01000003">
    <property type="protein sequence ID" value="OSL48209.1"/>
    <property type="molecule type" value="Genomic_DNA"/>
</dbReference>
<sequence length="139" mass="15778">MVEKARAMRWLPGYSSPGTRRRFMESKERAPTIVVTEIGDCINKWNEVLLGIEEEGIPFRIQHIPSGEIIDSAWQAARQSPLLVGIACDQEKLIVHYKNLPASEPLFTLMHQQDNHARRSTGNNAARLVNGIPFKEYHS</sequence>
<dbReference type="SUPFAM" id="SSF52968">
    <property type="entry name" value="B12-dependent dehydatase associated subunit"/>
    <property type="match status" value="1"/>
</dbReference>
<dbReference type="Pfam" id="PF02288">
    <property type="entry name" value="Dehydratase_MU"/>
    <property type="match status" value="1"/>
</dbReference>
<name>A0AAJ3U0K7_ECOLX</name>
<dbReference type="InterPro" id="IPR003208">
    <property type="entry name" value="Dehydtase/Dehydtase_re"/>
</dbReference>
<dbReference type="InterPro" id="IPR009192">
    <property type="entry name" value="Diol/glycerol_deHydtase_re_ssu"/>
</dbReference>
<proteinExistence type="predicted"/>
<comment type="caution">
    <text evidence="1">The sequence shown here is derived from an EMBL/GenBank/DDBJ whole genome shotgun (WGS) entry which is preliminary data.</text>
</comment>
<protein>
    <submittedName>
        <fullName evidence="1">Propanediol utilization protein PduH</fullName>
    </submittedName>
</protein>
<gene>
    <name evidence="1" type="ORF">EATG_02917</name>
</gene>
<evidence type="ECO:0000313" key="1">
    <source>
        <dbReference type="EMBL" id="OSL48209.1"/>
    </source>
</evidence>